<dbReference type="GO" id="GO:0005634">
    <property type="term" value="C:nucleus"/>
    <property type="evidence" value="ECO:0007669"/>
    <property type="project" value="TreeGrafter"/>
</dbReference>
<dbReference type="SUPFAM" id="SSF57959">
    <property type="entry name" value="Leucine zipper domain"/>
    <property type="match status" value="1"/>
</dbReference>
<name>A0A0N5AXS2_9BILA</name>
<accession>A0A0N5AXS2</accession>
<dbReference type="WBParaSite" id="SMUV_0000975301-mRNA-1">
    <property type="protein sequence ID" value="SMUV_0000975301-mRNA-1"/>
    <property type="gene ID" value="SMUV_0000975301"/>
</dbReference>
<evidence type="ECO:0000256" key="3">
    <source>
        <dbReference type="ARBA" id="ARBA00023163"/>
    </source>
</evidence>
<evidence type="ECO:0000256" key="5">
    <source>
        <dbReference type="SAM" id="MobiDB-lite"/>
    </source>
</evidence>
<feature type="transmembrane region" description="Helical" evidence="6">
    <location>
        <begin position="184"/>
        <end position="206"/>
    </location>
</feature>
<dbReference type="PROSITE" id="PS50217">
    <property type="entry name" value="BZIP"/>
    <property type="match status" value="1"/>
</dbReference>
<dbReference type="PANTHER" id="PTHR23351:SF24">
    <property type="entry name" value="ACTIVATING TRANSCRIPTION FACTOR 3-RELATED"/>
    <property type="match status" value="1"/>
</dbReference>
<evidence type="ECO:0000256" key="4">
    <source>
        <dbReference type="SAM" id="Coils"/>
    </source>
</evidence>
<feature type="transmembrane region" description="Helical" evidence="6">
    <location>
        <begin position="44"/>
        <end position="65"/>
    </location>
</feature>
<dbReference type="Proteomes" id="UP000046393">
    <property type="component" value="Unplaced"/>
</dbReference>
<organism evidence="8 9">
    <name type="scientific">Syphacia muris</name>
    <dbReference type="NCBI Taxonomy" id="451379"/>
    <lineage>
        <taxon>Eukaryota</taxon>
        <taxon>Metazoa</taxon>
        <taxon>Ecdysozoa</taxon>
        <taxon>Nematoda</taxon>
        <taxon>Chromadorea</taxon>
        <taxon>Rhabditida</taxon>
        <taxon>Spirurina</taxon>
        <taxon>Oxyuridomorpha</taxon>
        <taxon>Oxyuroidea</taxon>
        <taxon>Oxyuridae</taxon>
        <taxon>Syphacia</taxon>
    </lineage>
</organism>
<evidence type="ECO:0000313" key="9">
    <source>
        <dbReference type="WBParaSite" id="SMUV_0000975301-mRNA-1"/>
    </source>
</evidence>
<keyword evidence="6" id="KW-0812">Transmembrane</keyword>
<dbReference type="Pfam" id="PF07716">
    <property type="entry name" value="bZIP_2"/>
    <property type="match status" value="1"/>
</dbReference>
<dbReference type="STRING" id="451379.A0A0N5AXS2"/>
<dbReference type="InterPro" id="IPR000837">
    <property type="entry name" value="AP-1"/>
</dbReference>
<keyword evidence="1" id="KW-0805">Transcription regulation</keyword>
<dbReference type="InterPro" id="IPR004827">
    <property type="entry name" value="bZIP"/>
</dbReference>
<evidence type="ECO:0000259" key="7">
    <source>
        <dbReference type="PROSITE" id="PS50217"/>
    </source>
</evidence>
<dbReference type="PANTHER" id="PTHR23351">
    <property type="entry name" value="FOS TRANSCRIPTION FACTOR-RELATED"/>
    <property type="match status" value="1"/>
</dbReference>
<evidence type="ECO:0000256" key="6">
    <source>
        <dbReference type="SAM" id="Phobius"/>
    </source>
</evidence>
<keyword evidence="6" id="KW-1133">Transmembrane helix</keyword>
<dbReference type="GO" id="GO:0000981">
    <property type="term" value="F:DNA-binding transcription factor activity, RNA polymerase II-specific"/>
    <property type="evidence" value="ECO:0007669"/>
    <property type="project" value="TreeGrafter"/>
</dbReference>
<dbReference type="Gene3D" id="1.20.5.170">
    <property type="match status" value="1"/>
</dbReference>
<sequence>MSVVTNSGSSNVIISPAAPMFVKLEKVENIGERDTLETPQLTSIINPASASISVSLVIFLILFRIGDLTLTAEFMQKIIENYITHGLIDGTTTGGVTMLKLPSTLSHSPGIFSNINVLSAGVDGEPMKSADFSRIVHQVAFYEIKDSGLSSQNSRAADETDQAPRTADVLNAVLDMDRLHQINYLASGGASAIVSSIVLLCLTILFSRTRSIEFYFFAQAIPSASTIAASLASSVVGVVPSTSSGDTKEGGAASVLHCSPSSSTSVPLSQSSSIVHSGSVSDSSLTSSTVISTVPTTVSSVIDRQPVKKRDGIHSATRGVTPPLQPNSSTSQSIDVRDSACLRIPSRVHRNDQWVSRDQETLLIREKNASNQQYLQPHEDTHFNQESLRQMEDARGPKRFFIVLFLCNLPSGYRNVLHFSFIFNRNGRGRGRSSLTADLPPDERRVTILERNKAAAVRYRKRKKEEHDEMISRVQSLEQEKVKLSTQNEVLRRELTRVNEKLKLYQTHCVCRCGRITDAINGNSDSSVEVDTISLSQENDLNNYPSQLIATIQPPKKVSKQ</sequence>
<feature type="domain" description="BZIP" evidence="7">
    <location>
        <begin position="442"/>
        <end position="505"/>
    </location>
</feature>
<keyword evidence="3" id="KW-0804">Transcription</keyword>
<keyword evidence="2" id="KW-0238">DNA-binding</keyword>
<evidence type="ECO:0000256" key="2">
    <source>
        <dbReference type="ARBA" id="ARBA00023125"/>
    </source>
</evidence>
<feature type="region of interest" description="Disordered" evidence="5">
    <location>
        <begin position="312"/>
        <end position="332"/>
    </location>
</feature>
<dbReference type="InterPro" id="IPR046347">
    <property type="entry name" value="bZIP_sf"/>
</dbReference>
<dbReference type="GO" id="GO:0000978">
    <property type="term" value="F:RNA polymerase II cis-regulatory region sequence-specific DNA binding"/>
    <property type="evidence" value="ECO:0007669"/>
    <property type="project" value="TreeGrafter"/>
</dbReference>
<dbReference type="SMART" id="SM00338">
    <property type="entry name" value="BRLZ"/>
    <property type="match status" value="1"/>
</dbReference>
<reference evidence="9" key="1">
    <citation type="submission" date="2017-02" db="UniProtKB">
        <authorList>
            <consortium name="WormBaseParasite"/>
        </authorList>
    </citation>
    <scope>IDENTIFICATION</scope>
</reference>
<proteinExistence type="predicted"/>
<evidence type="ECO:0000256" key="1">
    <source>
        <dbReference type="ARBA" id="ARBA00023015"/>
    </source>
</evidence>
<feature type="compositionally biased region" description="Low complexity" evidence="5">
    <location>
        <begin position="254"/>
        <end position="270"/>
    </location>
</feature>
<feature type="region of interest" description="Disordered" evidence="5">
    <location>
        <begin position="242"/>
        <end position="270"/>
    </location>
</feature>
<keyword evidence="4" id="KW-0175">Coiled coil</keyword>
<dbReference type="CDD" id="cd14686">
    <property type="entry name" value="bZIP"/>
    <property type="match status" value="1"/>
</dbReference>
<keyword evidence="6" id="KW-0472">Membrane</keyword>
<dbReference type="AlphaFoldDB" id="A0A0N5AXS2"/>
<evidence type="ECO:0000313" key="8">
    <source>
        <dbReference type="Proteomes" id="UP000046393"/>
    </source>
</evidence>
<feature type="coiled-coil region" evidence="4">
    <location>
        <begin position="460"/>
        <end position="508"/>
    </location>
</feature>
<keyword evidence="8" id="KW-1185">Reference proteome</keyword>
<protein>
    <submittedName>
        <fullName evidence="9">BZIP domain-containing protein</fullName>
    </submittedName>
</protein>